<reference evidence="2 3" key="1">
    <citation type="submission" date="2016-02" db="EMBL/GenBank/DDBJ databases">
        <title>Discovery of a natural microsporidian pathogen with a broad tissue tropism in Caenorhabditis elegans.</title>
        <authorList>
            <person name="Luallen R.J."/>
            <person name="Reinke A.W."/>
            <person name="Tong L."/>
            <person name="Botts M.R."/>
            <person name="Felix M.-A."/>
            <person name="Troemel E.R."/>
        </authorList>
    </citation>
    <scope>NUCLEOTIDE SEQUENCE [LARGE SCALE GENOMIC DNA]</scope>
    <source>
        <strain evidence="2 3">JUm2807</strain>
    </source>
</reference>
<keyword evidence="3" id="KW-1185">Reference proteome</keyword>
<evidence type="ECO:0000313" key="2">
    <source>
        <dbReference type="EMBL" id="OAG31722.1"/>
    </source>
</evidence>
<dbReference type="Proteomes" id="UP000185944">
    <property type="component" value="Unassembled WGS sequence"/>
</dbReference>
<evidence type="ECO:0000256" key="1">
    <source>
        <dbReference type="SAM" id="MobiDB-lite"/>
    </source>
</evidence>
<organism evidence="2 3">
    <name type="scientific">Nematocida displodere</name>
    <dbReference type="NCBI Taxonomy" id="1805483"/>
    <lineage>
        <taxon>Eukaryota</taxon>
        <taxon>Fungi</taxon>
        <taxon>Fungi incertae sedis</taxon>
        <taxon>Microsporidia</taxon>
        <taxon>Nematocida</taxon>
    </lineage>
</organism>
<feature type="region of interest" description="Disordered" evidence="1">
    <location>
        <begin position="1"/>
        <end position="20"/>
    </location>
</feature>
<protein>
    <recommendedName>
        <fullName evidence="4">RING-type domain-containing protein</fullName>
    </recommendedName>
</protein>
<sequence>MRHSSHLATRKDAHTPPKPRKRLPLRKILVALAAAFLYTAVMGSTTEITTTVVYLDSPYTHQTLAFFMGASGCILETYTANRQTYICKDQRGSKVEVNLKAYTPETVPEHMVEGMLFESLTIGNMHMHGTEKQHQPLNREVLEKVFRALGTVYLETLAIIGVDIEAPFQDTNTLPRPANALGVPSTTQIPRIFKVCAEEIELKGMSAEFAGWILGSLDVSESNLDLCIYDAPAIANLLFLDNFNPNSLLTLYLHNLENLTNIDCALLEEKRVLRELTIQGANNYLSASLETLQAISTKAWERLQVPADLWYNIVVLGDSAIVVNSLLLTINFIQAVDSFWGMACARKAEVGSLDVRLLAVLDETPSKKGLKDIFMWVCRCFVGTEEIRVVRSNIPAPTRTAVSSYLYMEPLLPKLKFLYCSPTNGLYLYLYSGKSTLWIVPEAYQEWAWGNLNNQMVRASQEFICPILESTHPGLFLASPNTSPNPTCLVCGQSVNDFNEMGPQTRPKYLGIVCKAGHMACHPCLNKLSLEKHSAKELLHCPECNDEIVDTGINGVIRKNIQGLFNFKIIKLSPRC</sequence>
<dbReference type="EMBL" id="LTDL01000014">
    <property type="protein sequence ID" value="OAG31722.1"/>
    <property type="molecule type" value="Genomic_DNA"/>
</dbReference>
<dbReference type="GeneID" id="93646547"/>
<dbReference type="AlphaFoldDB" id="A0A177EKT1"/>
<name>A0A177EKT1_9MICR</name>
<dbReference type="RefSeq" id="XP_067545323.1">
    <property type="nucleotide sequence ID" value="XM_067687615.1"/>
</dbReference>
<evidence type="ECO:0008006" key="4">
    <source>
        <dbReference type="Google" id="ProtNLM"/>
    </source>
</evidence>
<proteinExistence type="predicted"/>
<evidence type="ECO:0000313" key="3">
    <source>
        <dbReference type="Proteomes" id="UP000185944"/>
    </source>
</evidence>
<comment type="caution">
    <text evidence="2">The sequence shown here is derived from an EMBL/GenBank/DDBJ whole genome shotgun (WGS) entry which is preliminary data.</text>
</comment>
<gene>
    <name evidence="2" type="ORF">NEDG_00197</name>
</gene>
<accession>A0A177EKT1</accession>
<dbReference type="VEuPathDB" id="MicrosporidiaDB:NEDG_00197"/>